<reference evidence="5 6" key="1">
    <citation type="submission" date="2019-07" db="EMBL/GenBank/DDBJ databases">
        <title>Genomes of Cafeteria roenbergensis.</title>
        <authorList>
            <person name="Fischer M.G."/>
            <person name="Hackl T."/>
            <person name="Roman M."/>
        </authorList>
    </citation>
    <scope>NUCLEOTIDE SEQUENCE [LARGE SCALE GENOMIC DNA]</scope>
    <source>
        <strain evidence="3 6">Cflag</strain>
        <strain evidence="4 5">RCC970-E3</strain>
    </source>
</reference>
<accession>A0A5A8D0X2</accession>
<organism evidence="3 6">
    <name type="scientific">Cafeteria roenbergensis</name>
    <name type="common">Marine flagellate</name>
    <dbReference type="NCBI Taxonomy" id="33653"/>
    <lineage>
        <taxon>Eukaryota</taxon>
        <taxon>Sar</taxon>
        <taxon>Stramenopiles</taxon>
        <taxon>Bigyra</taxon>
        <taxon>Opalozoa</taxon>
        <taxon>Bicosoecida</taxon>
        <taxon>Cafeteriaceae</taxon>
        <taxon>Cafeteria</taxon>
    </lineage>
</organism>
<protein>
    <recommendedName>
        <fullName evidence="7">Membrane transport protein MMPL domain-containing protein</fullName>
    </recommendedName>
</protein>
<gene>
    <name evidence="4" type="ORF">FNF28_01723</name>
    <name evidence="3" type="ORF">FNF31_05158</name>
</gene>
<evidence type="ECO:0000256" key="2">
    <source>
        <dbReference type="SAM" id="SignalP"/>
    </source>
</evidence>
<dbReference type="EMBL" id="VLTM01000061">
    <property type="protein sequence ID" value="KAA0158865.1"/>
    <property type="molecule type" value="Genomic_DNA"/>
</dbReference>
<feature type="transmembrane region" description="Helical" evidence="1">
    <location>
        <begin position="206"/>
        <end position="230"/>
    </location>
</feature>
<evidence type="ECO:0000313" key="4">
    <source>
        <dbReference type="EMBL" id="KAA0169933.1"/>
    </source>
</evidence>
<evidence type="ECO:0000256" key="1">
    <source>
        <dbReference type="SAM" id="Phobius"/>
    </source>
</evidence>
<feature type="signal peptide" evidence="2">
    <location>
        <begin position="1"/>
        <end position="21"/>
    </location>
</feature>
<keyword evidence="1" id="KW-0472">Membrane</keyword>
<feature type="chain" id="PRO_5036365921" description="Membrane transport protein MMPL domain-containing protein" evidence="2">
    <location>
        <begin position="22"/>
        <end position="247"/>
    </location>
</feature>
<proteinExistence type="predicted"/>
<evidence type="ECO:0008006" key="7">
    <source>
        <dbReference type="Google" id="ProtNLM"/>
    </source>
</evidence>
<sequence length="247" mass="25117">MRAAFALAFVVVALAAWEARAARRFSGTADGAVAQRTVVLVADTAADVTELSRLAGAFAAEDDERNSASALFALLGKGTERAAEAAQCAARLVEATGLAGRDGVACVPRRCPSVFERSHRRQAAAPGDGTKVMAVSLRSSGLLADADAAAAALRWAQQSPQWEAIVATVEEVEPAVAALALAPASQGGRRGLADTPAQGIAMTPTVFSMLVLGVAGAATIAGIVSCAMGIQTPSRFALGPLRDGKTF</sequence>
<dbReference type="AlphaFoldDB" id="A0A5A8D0X2"/>
<comment type="caution">
    <text evidence="3">The sequence shown here is derived from an EMBL/GenBank/DDBJ whole genome shotgun (WGS) entry which is preliminary data.</text>
</comment>
<evidence type="ECO:0000313" key="5">
    <source>
        <dbReference type="Proteomes" id="UP000324907"/>
    </source>
</evidence>
<evidence type="ECO:0000313" key="3">
    <source>
        <dbReference type="EMBL" id="KAA0158865.1"/>
    </source>
</evidence>
<dbReference type="EMBL" id="VLTL01000017">
    <property type="protein sequence ID" value="KAA0169933.1"/>
    <property type="molecule type" value="Genomic_DNA"/>
</dbReference>
<dbReference type="Proteomes" id="UP000325113">
    <property type="component" value="Unassembled WGS sequence"/>
</dbReference>
<keyword evidence="1" id="KW-1133">Transmembrane helix</keyword>
<keyword evidence="2" id="KW-0732">Signal</keyword>
<keyword evidence="1" id="KW-0812">Transmembrane</keyword>
<dbReference type="Proteomes" id="UP000324907">
    <property type="component" value="Unassembled WGS sequence"/>
</dbReference>
<evidence type="ECO:0000313" key="6">
    <source>
        <dbReference type="Proteomes" id="UP000325113"/>
    </source>
</evidence>
<name>A0A5A8D0X2_CAFRO</name>